<evidence type="ECO:0000313" key="3">
    <source>
        <dbReference type="Proteomes" id="UP000235116"/>
    </source>
</evidence>
<name>A0A2K9LLD7_9GAMM</name>
<dbReference type="OrthoDB" id="9154479at2"/>
<keyword evidence="3" id="KW-1185">Reference proteome</keyword>
<dbReference type="Proteomes" id="UP000235116">
    <property type="component" value="Chromosome"/>
</dbReference>
<dbReference type="KEGG" id="kak:Kalk_07655"/>
<dbReference type="EMBL" id="CP022684">
    <property type="protein sequence ID" value="AUM12295.1"/>
    <property type="molecule type" value="Genomic_DNA"/>
</dbReference>
<dbReference type="AlphaFoldDB" id="A0A2K9LLD7"/>
<organism evidence="2 3">
    <name type="scientific">Ketobacter alkanivorans</name>
    <dbReference type="NCBI Taxonomy" id="1917421"/>
    <lineage>
        <taxon>Bacteria</taxon>
        <taxon>Pseudomonadati</taxon>
        <taxon>Pseudomonadota</taxon>
        <taxon>Gammaproteobacteria</taxon>
        <taxon>Pseudomonadales</taxon>
        <taxon>Ketobacteraceae</taxon>
        <taxon>Ketobacter</taxon>
    </lineage>
</organism>
<reference evidence="3" key="1">
    <citation type="submission" date="2017-08" db="EMBL/GenBank/DDBJ databases">
        <title>Direct submision.</title>
        <authorList>
            <person name="Kim S.-J."/>
            <person name="Rhee S.-K."/>
        </authorList>
    </citation>
    <scope>NUCLEOTIDE SEQUENCE [LARGE SCALE GENOMIC DNA]</scope>
    <source>
        <strain evidence="3">GI5</strain>
    </source>
</reference>
<proteinExistence type="predicted"/>
<dbReference type="RefSeq" id="WP_101893631.1">
    <property type="nucleotide sequence ID" value="NZ_CP022684.1"/>
</dbReference>
<dbReference type="Pfam" id="PF13761">
    <property type="entry name" value="DUF4166"/>
    <property type="match status" value="1"/>
</dbReference>
<protein>
    <recommendedName>
        <fullName evidence="1">DUF4166 domain-containing protein</fullName>
    </recommendedName>
</protein>
<accession>A0A2K9LLD7</accession>
<sequence length="182" mass="20424">MPSVLAKNWFGDKFNNLHPLLQKLHTEGGRLTGDVEIYYGKGLAGVIGGRLAKKMNLPSEGTHQLVVSISHDNDGLHWGRCFDNQALVKSLFKPVGHIEQGYWIETTGPLSMKLTVDINNGGWFWRCLNVNFLGVPIPRWLIPKANAYKIIENGKYRFHVEFSLPIIGSLVSYHGLLRAENS</sequence>
<evidence type="ECO:0000259" key="1">
    <source>
        <dbReference type="Pfam" id="PF13761"/>
    </source>
</evidence>
<gene>
    <name evidence="2" type="ORF">Kalk_07655</name>
</gene>
<feature type="domain" description="DUF4166" evidence="1">
    <location>
        <begin position="17"/>
        <end position="176"/>
    </location>
</feature>
<evidence type="ECO:0000313" key="2">
    <source>
        <dbReference type="EMBL" id="AUM12295.1"/>
    </source>
</evidence>
<dbReference type="InterPro" id="IPR025311">
    <property type="entry name" value="DUF4166"/>
</dbReference>